<feature type="region of interest" description="Disordered" evidence="2">
    <location>
        <begin position="1"/>
        <end position="20"/>
    </location>
</feature>
<sequence length="1085" mass="121453">MDADEVSVTSLAEDEPAEDAVYEVEEILAEKFDTWDHDHDQPVFRGVKYLTKWDGYPLHDLVGTWEPKEAFSVPDQDGSDLPGTPPILQTWYELKKSMGETQFRSYCQENIESFYAALESAERAKADREAKRAEERQKRARPVLLDSDEEDESTTSDKLQRRTTLEYSASHEKATDTRNSSSGKRPLAVSKPPLEQSASPASVEGELPDPPRVESGRPSKKTAESLVGAKDSASGSQSRCNSIQTPRNPPQSATTTVTPKPIAKNIRFKMVTVPSKAPQASSQSLKDTVSQRGKAVPTAPVTDGNKKLDKSVALTSTVTQRKAASVPEVTKAVTAGPSSAPKARPATLAGPASVKEANQSVGIRVVNQPKVQKRSEWTYGNRLYNTLHFRAVAQKRSRTEGAPDPAALEIVNDVPGAIKSNTPTTHDNPYARREAGRGRPERSPVDDDRSRGPISGSPYNERMPLASWEVDKIPQVCASWRLSNNCSKTAQTCPFMHRNKDPNGLDYPVGDTNGRIPPKYHKPPLTCVHWLYNQRGCYKQDDQCLFAHKNTGWIQTEKNHSGDDGIAQIDPRILPQHERADGSITQVPVGPKNQTKLARRNLTCWYWAYDQCRNTAETCPFQHYYTGVVARAPPGRENVPAETPVRRDSATTTIISKESSTLSTNDIDDLEETNIVEPIPEPTPALAPPPPLAAELPPAKATCENVRKQISSACELNFGEMFASNDSKSANGLMDRRAFLVYHSEEHAEELELITRWLLMHHVQISGVHYAGGWEEFERQIKSGGSGVIIIHPDFEYFTQLPGLGEILCHSIRVWSVGLQEGLEYDPALSEAPPTYRYDAIEIFPVGGFIYITDEVFEQEPQLALRIVQNFFDKIAKLKQRIGPPCPGREVPDASLLWRLCVRPELMEYLIQDCEQHEAALEAGDADVQSRAQLYVLLAETNYIEQDVGTEPLSAVFDKYPILSERRIMAESEPMWYFSTRARSRSAANLIMVRYYAGLQVALRRDYRHFFVVHPQPQAGYVQQWRQEIQTIAEVLTPRQCLEELTKESECSMFDFCERFMRKREKERGEGEGEGEERGVECLIE</sequence>
<evidence type="ECO:0000259" key="3">
    <source>
        <dbReference type="PROSITE" id="PS50013"/>
    </source>
</evidence>
<feature type="region of interest" description="Disordered" evidence="2">
    <location>
        <begin position="332"/>
        <end position="352"/>
    </location>
</feature>
<keyword evidence="5" id="KW-1185">Reference proteome</keyword>
<dbReference type="GO" id="GO:0006338">
    <property type="term" value="P:chromatin remodeling"/>
    <property type="evidence" value="ECO:0007669"/>
    <property type="project" value="UniProtKB-ARBA"/>
</dbReference>
<organism evidence="4 5">
    <name type="scientific">Curvularia clavata</name>
    <dbReference type="NCBI Taxonomy" id="95742"/>
    <lineage>
        <taxon>Eukaryota</taxon>
        <taxon>Fungi</taxon>
        <taxon>Dikarya</taxon>
        <taxon>Ascomycota</taxon>
        <taxon>Pezizomycotina</taxon>
        <taxon>Dothideomycetes</taxon>
        <taxon>Pleosporomycetidae</taxon>
        <taxon>Pleosporales</taxon>
        <taxon>Pleosporineae</taxon>
        <taxon>Pleosporaceae</taxon>
        <taxon>Curvularia</taxon>
    </lineage>
</organism>
<evidence type="ECO:0000256" key="2">
    <source>
        <dbReference type="SAM" id="MobiDB-lite"/>
    </source>
</evidence>
<feature type="compositionally biased region" description="Basic and acidic residues" evidence="2">
    <location>
        <begin position="128"/>
        <end position="137"/>
    </location>
</feature>
<feature type="domain" description="Chromo" evidence="3">
    <location>
        <begin position="22"/>
        <end position="103"/>
    </location>
</feature>
<dbReference type="InterPro" id="IPR000953">
    <property type="entry name" value="Chromo/chromo_shadow_dom"/>
</dbReference>
<feature type="region of interest" description="Disordered" evidence="2">
    <location>
        <begin position="128"/>
        <end position="261"/>
    </location>
</feature>
<feature type="compositionally biased region" description="Basic and acidic residues" evidence="2">
    <location>
        <begin position="429"/>
        <end position="451"/>
    </location>
</feature>
<comment type="subunit">
    <text evidence="1">Component of the NuA4 histone acetyltransferase complex.</text>
</comment>
<feature type="compositionally biased region" description="Polar residues" evidence="2">
    <location>
        <begin position="233"/>
        <end position="258"/>
    </location>
</feature>
<dbReference type="InterPro" id="IPR016197">
    <property type="entry name" value="Chromo-like_dom_sf"/>
</dbReference>
<dbReference type="Proteomes" id="UP001056012">
    <property type="component" value="Chromosome 6"/>
</dbReference>
<protein>
    <recommendedName>
        <fullName evidence="3">Chromo domain-containing protein</fullName>
    </recommendedName>
</protein>
<feature type="region of interest" description="Disordered" evidence="2">
    <location>
        <begin position="274"/>
        <end position="304"/>
    </location>
</feature>
<dbReference type="SUPFAM" id="SSF54160">
    <property type="entry name" value="Chromo domain-like"/>
    <property type="match status" value="1"/>
</dbReference>
<gene>
    <name evidence="4" type="ORF">yc1106_08108</name>
</gene>
<reference evidence="4" key="1">
    <citation type="submission" date="2021-12" db="EMBL/GenBank/DDBJ databases">
        <title>Curvularia clavata genome.</title>
        <authorList>
            <person name="Cao Y."/>
        </authorList>
    </citation>
    <scope>NUCLEOTIDE SEQUENCE</scope>
    <source>
        <strain evidence="4">Yc1106</strain>
    </source>
</reference>
<evidence type="ECO:0000313" key="5">
    <source>
        <dbReference type="Proteomes" id="UP001056012"/>
    </source>
</evidence>
<proteinExistence type="predicted"/>
<dbReference type="PROSITE" id="PS50013">
    <property type="entry name" value="CHROMO_2"/>
    <property type="match status" value="1"/>
</dbReference>
<evidence type="ECO:0000256" key="1">
    <source>
        <dbReference type="ARBA" id="ARBA00011353"/>
    </source>
</evidence>
<evidence type="ECO:0000313" key="4">
    <source>
        <dbReference type="EMBL" id="USP80834.1"/>
    </source>
</evidence>
<dbReference type="Gene3D" id="2.40.50.40">
    <property type="match status" value="1"/>
</dbReference>
<feature type="region of interest" description="Disordered" evidence="2">
    <location>
        <begin position="413"/>
        <end position="461"/>
    </location>
</feature>
<accession>A0A9Q8ZDU4</accession>
<dbReference type="AlphaFoldDB" id="A0A9Q8ZDU4"/>
<feature type="compositionally biased region" description="Basic and acidic residues" evidence="2">
    <location>
        <begin position="209"/>
        <end position="223"/>
    </location>
</feature>
<feature type="compositionally biased region" description="Polar residues" evidence="2">
    <location>
        <begin position="278"/>
        <end position="291"/>
    </location>
</feature>
<dbReference type="VEuPathDB" id="FungiDB:yc1106_08108"/>
<name>A0A9Q8ZDU4_CURCL</name>
<feature type="compositionally biased region" description="Basic and acidic residues" evidence="2">
    <location>
        <begin position="158"/>
        <end position="176"/>
    </location>
</feature>
<dbReference type="OrthoDB" id="1918685at2759"/>
<dbReference type="EMBL" id="CP089279">
    <property type="protein sequence ID" value="USP80834.1"/>
    <property type="molecule type" value="Genomic_DNA"/>
</dbReference>